<evidence type="ECO:0000313" key="5">
    <source>
        <dbReference type="Proteomes" id="UP000611459"/>
    </source>
</evidence>
<evidence type="ECO:0000313" key="3">
    <source>
        <dbReference type="EMBL" id="MBO1833140.1"/>
    </source>
</evidence>
<accession>A0AAP1V6A8</accession>
<dbReference type="Proteomes" id="UP000664048">
    <property type="component" value="Unassembled WGS sequence"/>
</dbReference>
<proteinExistence type="predicted"/>
<dbReference type="GeneID" id="93195309"/>
<evidence type="ECO:0000313" key="4">
    <source>
        <dbReference type="EMBL" id="WFN22896.1"/>
    </source>
</evidence>
<sequence length="254" mass="29440">MKTRRRRTCRKPESENPAPARRGRVPGEFNEKSRSKSETILSIEFDPRISQPRMIATIQDICSQPDIYFLKHIIHKLEINQFASRSLALLRIQGKIDIHLPRTFVIITHATHTTNFHPGALFERIITGFHHTPAHRPGFRYCLPGVISIRSTIDSIYAAAKHNLRSKPTAARRRHLRCIIPTTDEAISRHKISILNDAKFVNSAACHPIDKLLRFRPKYTTHRQSTLNCDRVYLKNRNMKINIHVKSFFTDRRG</sequence>
<dbReference type="Proteomes" id="UP001220209">
    <property type="component" value="Chromosome 3"/>
</dbReference>
<evidence type="ECO:0000313" key="7">
    <source>
        <dbReference type="Proteomes" id="UP001220209"/>
    </source>
</evidence>
<feature type="region of interest" description="Disordered" evidence="1">
    <location>
        <begin position="1"/>
        <end position="35"/>
    </location>
</feature>
<name>A0AAP1V6A8_9BURK</name>
<dbReference type="RefSeq" id="WP_135370803.1">
    <property type="nucleotide sequence ID" value="NZ_AP018359.1"/>
</dbReference>
<dbReference type="AlphaFoldDB" id="A0AAP1V6A8"/>
<reference evidence="2" key="1">
    <citation type="submission" date="2021-01" db="EMBL/GenBank/DDBJ databases">
        <title>Outbreak of Burkholderia contaminns endophthalmitis traced to a clinical ventilation system.</title>
        <authorList>
            <person name="Lipuma J."/>
            <person name="Spilker T."/>
            <person name="Kratholm J."/>
        </authorList>
    </citation>
    <scope>NUCLEOTIDE SEQUENCE</scope>
    <source>
        <strain evidence="2">HI4954</strain>
    </source>
</reference>
<dbReference type="EMBL" id="JAGEMX010000010">
    <property type="protein sequence ID" value="MBO1833140.1"/>
    <property type="molecule type" value="Genomic_DNA"/>
</dbReference>
<dbReference type="EMBL" id="CP090642">
    <property type="protein sequence ID" value="WFN22896.1"/>
    <property type="molecule type" value="Genomic_DNA"/>
</dbReference>
<dbReference type="Proteomes" id="UP000611459">
    <property type="component" value="Unassembled WGS sequence"/>
</dbReference>
<keyword evidence="6" id="KW-1185">Reference proteome</keyword>
<evidence type="ECO:0000313" key="6">
    <source>
        <dbReference type="Proteomes" id="UP000664048"/>
    </source>
</evidence>
<protein>
    <submittedName>
        <fullName evidence="2">Uncharacterized protein</fullName>
    </submittedName>
</protein>
<dbReference type="EMBL" id="JAENIB010000009">
    <property type="protein sequence ID" value="MBK1932643.1"/>
    <property type="molecule type" value="Genomic_DNA"/>
</dbReference>
<gene>
    <name evidence="3" type="ORF">J4M89_27510</name>
    <name evidence="2" type="ORF">JIN94_22420</name>
    <name evidence="4" type="ORF">LXE91_33630</name>
</gene>
<organism evidence="2 5">
    <name type="scientific">Burkholderia contaminans</name>
    <dbReference type="NCBI Taxonomy" id="488447"/>
    <lineage>
        <taxon>Bacteria</taxon>
        <taxon>Pseudomonadati</taxon>
        <taxon>Pseudomonadota</taxon>
        <taxon>Betaproteobacteria</taxon>
        <taxon>Burkholderiales</taxon>
        <taxon>Burkholderiaceae</taxon>
        <taxon>Burkholderia</taxon>
        <taxon>Burkholderia cepacia complex</taxon>
    </lineage>
</organism>
<reference evidence="3 6" key="2">
    <citation type="submission" date="2021-03" db="EMBL/GenBank/DDBJ databases">
        <title>Clinical course, treatment and visual outcome of an outbreak of Burkholderia contaminans endophthalmitis following cataract surgery.</title>
        <authorList>
            <person name="Lind C."/>
            <person name="Olsen K."/>
            <person name="Angelsen N.K."/>
            <person name="Krefting E.A."/>
            <person name="Fossen K."/>
            <person name="Gravningen K."/>
            <person name="Depoorter E."/>
            <person name="Vandamme P."/>
            <person name="Bertelsen G."/>
        </authorList>
    </citation>
    <scope>NUCLEOTIDE SEQUENCE [LARGE SCALE GENOMIC DNA]</scope>
    <source>
        <strain evidence="3 6">51242556</strain>
    </source>
</reference>
<reference evidence="4 7" key="3">
    <citation type="submission" date="2021-12" db="EMBL/GenBank/DDBJ databases">
        <title>Genomic and phenotypic characterization of three Burkholderia contaminans isolates recovered from different sources.</title>
        <authorList>
            <person name="Lopez De Volder A."/>
            <person name="Fan Y."/>
            <person name="Nunvar J."/>
            <person name="Herrera T."/>
            <person name="Timp W."/>
            <person name="Degrossi J."/>
        </authorList>
    </citation>
    <scope>NUCLEOTIDE SEQUENCE [LARGE SCALE GENOMIC DNA]</scope>
    <source>
        <strain evidence="4 7">LMG 23361</strain>
    </source>
</reference>
<evidence type="ECO:0000256" key="1">
    <source>
        <dbReference type="SAM" id="MobiDB-lite"/>
    </source>
</evidence>
<evidence type="ECO:0000313" key="2">
    <source>
        <dbReference type="EMBL" id="MBK1932643.1"/>
    </source>
</evidence>